<comment type="caution">
    <text evidence="2">The sequence shown here is derived from an EMBL/GenBank/DDBJ whole genome shotgun (WGS) entry which is preliminary data.</text>
</comment>
<keyword evidence="1" id="KW-0812">Transmembrane</keyword>
<feature type="transmembrane region" description="Helical" evidence="1">
    <location>
        <begin position="96"/>
        <end position="114"/>
    </location>
</feature>
<gene>
    <name evidence="2" type="ORF">FGS76_10630</name>
</gene>
<feature type="transmembrane region" description="Helical" evidence="1">
    <location>
        <begin position="168"/>
        <end position="187"/>
    </location>
</feature>
<dbReference type="EMBL" id="VCQT01000033">
    <property type="protein sequence ID" value="TMW12541.1"/>
    <property type="molecule type" value="Genomic_DNA"/>
</dbReference>
<proteinExistence type="predicted"/>
<organism evidence="2 3">
    <name type="scientific">Alloalcanivorax gelatiniphagus</name>
    <dbReference type="NCBI Taxonomy" id="1194167"/>
    <lineage>
        <taxon>Bacteria</taxon>
        <taxon>Pseudomonadati</taxon>
        <taxon>Pseudomonadota</taxon>
        <taxon>Gammaproteobacteria</taxon>
        <taxon>Oceanospirillales</taxon>
        <taxon>Alcanivoracaceae</taxon>
        <taxon>Alloalcanivorax</taxon>
    </lineage>
</organism>
<sequence>MAWFGRWLALSVIGGVALLMAPSRWGEAARAEERSGWLYQQFGDQGVVLGMLAMGLVFLVLGLIGMARSGRALWRHRQAGSPPSPPSAATPGGVRLAGGLLLTGGVLWTVFYVGGKARALAAGAASVEYAYAAVLIGPLAVSLGLFYLLVRPGTLQGVQAMNKRERIFFLMFIVTGVLAGVGLGAWLSSQAGIYGYFG</sequence>
<evidence type="ECO:0000313" key="2">
    <source>
        <dbReference type="EMBL" id="TMW12541.1"/>
    </source>
</evidence>
<dbReference type="Proteomes" id="UP000739180">
    <property type="component" value="Unassembled WGS sequence"/>
</dbReference>
<reference evidence="2 3" key="1">
    <citation type="submission" date="2019-05" db="EMBL/GenBank/DDBJ databases">
        <title>Genome of Alcanivorax gelatiniphagus, an oil degrading marine bacteria.</title>
        <authorList>
            <person name="Kwon K.K."/>
        </authorList>
    </citation>
    <scope>NUCLEOTIDE SEQUENCE [LARGE SCALE GENOMIC DNA]</scope>
    <source>
        <strain evidence="2 3">MEBiC 08158</strain>
    </source>
</reference>
<keyword evidence="3" id="KW-1185">Reference proteome</keyword>
<evidence type="ECO:0000256" key="1">
    <source>
        <dbReference type="SAM" id="Phobius"/>
    </source>
</evidence>
<name>A0ABY2XKH9_9GAMM</name>
<keyword evidence="1" id="KW-0472">Membrane</keyword>
<feature type="transmembrane region" description="Helical" evidence="1">
    <location>
        <begin position="129"/>
        <end position="148"/>
    </location>
</feature>
<evidence type="ECO:0000313" key="3">
    <source>
        <dbReference type="Proteomes" id="UP000739180"/>
    </source>
</evidence>
<protein>
    <submittedName>
        <fullName evidence="2">Uncharacterized protein</fullName>
    </submittedName>
</protein>
<dbReference type="RefSeq" id="WP_138772616.1">
    <property type="nucleotide sequence ID" value="NZ_VCQT01000033.1"/>
</dbReference>
<keyword evidence="1" id="KW-1133">Transmembrane helix</keyword>
<accession>A0ABY2XKH9</accession>
<feature type="transmembrane region" description="Helical" evidence="1">
    <location>
        <begin position="47"/>
        <end position="67"/>
    </location>
</feature>